<sequence length="159" mass="18152">MTHCPCCSRKLFSECCDPIISDQSAPTALALMRSRYSAYSIGSAEYLVATTHSRTRSQYQVDDIRQWSESNHWTKLEIISVEHGRVMDSRGVVEFKAHFRDAKGIEQVHHERSVFLKEGTQWFYLEGKINPQAVDLTKKISRNDPCLCGSGKKYKKCCA</sequence>
<dbReference type="STRING" id="156994.SAMN04488028_101244"/>
<organism evidence="2 3">
    <name type="scientific">Reichenbachiella agariperforans</name>
    <dbReference type="NCBI Taxonomy" id="156994"/>
    <lineage>
        <taxon>Bacteria</taxon>
        <taxon>Pseudomonadati</taxon>
        <taxon>Bacteroidota</taxon>
        <taxon>Cytophagia</taxon>
        <taxon>Cytophagales</taxon>
        <taxon>Reichenbachiellaceae</taxon>
        <taxon>Reichenbachiella</taxon>
    </lineage>
</organism>
<dbReference type="SUPFAM" id="SSF103642">
    <property type="entry name" value="Sec-C motif"/>
    <property type="match status" value="1"/>
</dbReference>
<keyword evidence="3" id="KW-1185">Reference proteome</keyword>
<evidence type="ECO:0000313" key="3">
    <source>
        <dbReference type="Proteomes" id="UP000184474"/>
    </source>
</evidence>
<gene>
    <name evidence="2" type="ORF">SAMN04488028_101244</name>
</gene>
<proteinExistence type="predicted"/>
<protein>
    <submittedName>
        <fullName evidence="2">SEC-C motif-containing protein</fullName>
    </submittedName>
</protein>
<dbReference type="PANTHER" id="PTHR33747:SF1">
    <property type="entry name" value="ADENYLATE CYCLASE-ASSOCIATED CAP C-TERMINAL DOMAIN-CONTAINING PROTEIN"/>
    <property type="match status" value="1"/>
</dbReference>
<evidence type="ECO:0000313" key="2">
    <source>
        <dbReference type="EMBL" id="SHJ47758.1"/>
    </source>
</evidence>
<dbReference type="PANTHER" id="PTHR33747">
    <property type="entry name" value="UPF0225 PROTEIN SCO1677"/>
    <property type="match status" value="1"/>
</dbReference>
<dbReference type="Pfam" id="PF17775">
    <property type="entry name" value="YchJ_M-like"/>
    <property type="match status" value="1"/>
</dbReference>
<dbReference type="NCBIfam" id="NF002486">
    <property type="entry name" value="PRK01752.1"/>
    <property type="match status" value="1"/>
</dbReference>
<dbReference type="Proteomes" id="UP000184474">
    <property type="component" value="Unassembled WGS sequence"/>
</dbReference>
<dbReference type="InterPro" id="IPR004027">
    <property type="entry name" value="SEC_C_motif"/>
</dbReference>
<dbReference type="InterPro" id="IPR048469">
    <property type="entry name" value="YchJ-like_M"/>
</dbReference>
<dbReference type="SUPFAM" id="SSF54427">
    <property type="entry name" value="NTF2-like"/>
    <property type="match status" value="1"/>
</dbReference>
<dbReference type="Gene3D" id="3.10.450.50">
    <property type="match status" value="1"/>
</dbReference>
<name>A0A1M6JM48_REIAG</name>
<feature type="domain" description="YchJ-like middle NTF2-like" evidence="1">
    <location>
        <begin position="27"/>
        <end position="127"/>
    </location>
</feature>
<dbReference type="AlphaFoldDB" id="A0A1M6JM48"/>
<dbReference type="InterPro" id="IPR032710">
    <property type="entry name" value="NTF2-like_dom_sf"/>
</dbReference>
<dbReference type="NCBIfam" id="NF002449">
    <property type="entry name" value="PRK01617.1"/>
    <property type="match status" value="1"/>
</dbReference>
<dbReference type="Pfam" id="PF02810">
    <property type="entry name" value="SEC-C"/>
    <property type="match status" value="1"/>
</dbReference>
<accession>A0A1M6JM48</accession>
<evidence type="ECO:0000259" key="1">
    <source>
        <dbReference type="Pfam" id="PF17775"/>
    </source>
</evidence>
<dbReference type="RefSeq" id="WP_073118685.1">
    <property type="nucleotide sequence ID" value="NZ_FRAA01000001.1"/>
</dbReference>
<dbReference type="EMBL" id="FRAA01000001">
    <property type="protein sequence ID" value="SHJ47758.1"/>
    <property type="molecule type" value="Genomic_DNA"/>
</dbReference>
<reference evidence="3" key="1">
    <citation type="submission" date="2016-11" db="EMBL/GenBank/DDBJ databases">
        <authorList>
            <person name="Varghese N."/>
            <person name="Submissions S."/>
        </authorList>
    </citation>
    <scope>NUCLEOTIDE SEQUENCE [LARGE SCALE GENOMIC DNA]</scope>
    <source>
        <strain evidence="3">DSM 26134</strain>
    </source>
</reference>